<keyword evidence="1" id="KW-0472">Membrane</keyword>
<organism evidence="2 3">
    <name type="scientific">Thalassotalea profundi</name>
    <dbReference type="NCBI Taxonomy" id="2036687"/>
    <lineage>
        <taxon>Bacteria</taxon>
        <taxon>Pseudomonadati</taxon>
        <taxon>Pseudomonadota</taxon>
        <taxon>Gammaproteobacteria</taxon>
        <taxon>Alteromonadales</taxon>
        <taxon>Colwelliaceae</taxon>
        <taxon>Thalassotalea</taxon>
    </lineage>
</organism>
<evidence type="ECO:0008006" key="4">
    <source>
        <dbReference type="Google" id="ProtNLM"/>
    </source>
</evidence>
<comment type="caution">
    <text evidence="2">The sequence shown here is derived from an EMBL/GenBank/DDBJ whole genome shotgun (WGS) entry which is preliminary data.</text>
</comment>
<name>A0ABQ3IU24_9GAMM</name>
<gene>
    <name evidence="2" type="ORF">GCM10011501_20490</name>
</gene>
<protein>
    <recommendedName>
        <fullName evidence="4">DUF1275 domain-containing protein</fullName>
    </recommendedName>
</protein>
<reference evidence="3" key="1">
    <citation type="journal article" date="2019" name="Int. J. Syst. Evol. Microbiol.">
        <title>The Global Catalogue of Microorganisms (GCM) 10K type strain sequencing project: providing services to taxonomists for standard genome sequencing and annotation.</title>
        <authorList>
            <consortium name="The Broad Institute Genomics Platform"/>
            <consortium name="The Broad Institute Genome Sequencing Center for Infectious Disease"/>
            <person name="Wu L."/>
            <person name="Ma J."/>
        </authorList>
    </citation>
    <scope>NUCLEOTIDE SEQUENCE [LARGE SCALE GENOMIC DNA]</scope>
    <source>
        <strain evidence="3">CGMCC 1.15922</strain>
    </source>
</reference>
<dbReference type="EMBL" id="BNAH01000007">
    <property type="protein sequence ID" value="GHE90971.1"/>
    <property type="molecule type" value="Genomic_DNA"/>
</dbReference>
<evidence type="ECO:0000256" key="1">
    <source>
        <dbReference type="SAM" id="Phobius"/>
    </source>
</evidence>
<sequence length="55" mass="6093">MSGDEYFVSAIAILFTGITNLFDGVFEGMIKTKEMAETLLNKRSAIYKGTLMLVI</sequence>
<evidence type="ECO:0000313" key="2">
    <source>
        <dbReference type="EMBL" id="GHE90971.1"/>
    </source>
</evidence>
<accession>A0ABQ3IU24</accession>
<proteinExistence type="predicted"/>
<keyword evidence="1" id="KW-0812">Transmembrane</keyword>
<keyword evidence="3" id="KW-1185">Reference proteome</keyword>
<feature type="transmembrane region" description="Helical" evidence="1">
    <location>
        <begin position="6"/>
        <end position="26"/>
    </location>
</feature>
<dbReference type="Proteomes" id="UP000626370">
    <property type="component" value="Unassembled WGS sequence"/>
</dbReference>
<evidence type="ECO:0000313" key="3">
    <source>
        <dbReference type="Proteomes" id="UP000626370"/>
    </source>
</evidence>
<keyword evidence="1" id="KW-1133">Transmembrane helix</keyword>